<sequence length="772" mass="85513">MSRIPHELIREVQISTRAAAGLSDYNPSDPSLPALPSLSAAIAAFDPSPPHLRCENCNGRLLRGSESIICVYCGRGPHYDVVPDPIAFTSTIGYQWLLRSLRLDGSEMVNRTNKSEQDQGQSSPKTLTPLSDFLNFRIQWPAETEKEESSFSDKPSEESKGSLSLNGVAPDKFFIKSKRDVLSDMPTEQLFMDNQFENAGRDVAASDHQNLFQNFQSSDQADSSSEHKTSEMFSGWEADFQSADSVNHRGGYESSKNFAGSSDNSGNKVQDSQSIDFSTGLEGDLAAEIDSVFGPGKDQNDERPKDNPAVTPAFDWNSDDMWSNLRSNDSRSAGGFDATISSKDAPKDDHALENSKDLSTGSDLFQDLQSQTNYTEMTENKMRNEDREVINDDKSKENPAVTPAFDDWNSDDMWNNLRSNDSHFSGGFDATISSKDAPKDDHALENSKDHSIGADLFQDFQSQTNYTEMTENKMRNEDQDIINYDKPKDNPAVTPAFDDWNSDDMWNNLRSKDAPKDDHALESSKDLSAGADLFQDFQSQTNYTEMTENKTRNEDHGIINEDSFEEWNDFFTGSSSLQVPPQSAGIGSDYQVTTSQKSSEIDLLNLDNKFDEGNLGSFSQPNLSSEIDLLSLDNKFDEENLGSFSQTNHFPTSTGNSDDLTEANAVMPENHASSCPSYESGQGANNEDAAGKSTEDDVKMLISQTHDLSFMLETNLSIPSSSEAPKGCLNIAFRSSSHKFNLNCVGGYPFPEGWGFVSDDPPPRWGEILYKR</sequence>
<evidence type="ECO:0000259" key="2">
    <source>
        <dbReference type="Pfam" id="PF25122"/>
    </source>
</evidence>
<feature type="compositionally biased region" description="Basic and acidic residues" evidence="1">
    <location>
        <begin position="344"/>
        <end position="356"/>
    </location>
</feature>
<proteinExistence type="predicted"/>
<dbReference type="PANTHER" id="PTHR36308:SF1">
    <property type="entry name" value="DENTIN SIALOPHOSPHOPROTEIN-RELATED"/>
    <property type="match status" value="1"/>
</dbReference>
<feature type="compositionally biased region" description="Polar residues" evidence="1">
    <location>
        <begin position="357"/>
        <end position="367"/>
    </location>
</feature>
<dbReference type="PANTHER" id="PTHR36308">
    <property type="entry name" value="DENTIN SIALOPHOSPHOPROTEIN-RELATED"/>
    <property type="match status" value="1"/>
</dbReference>
<gene>
    <name evidence="3" type="ORF">Sradi_5247200</name>
</gene>
<evidence type="ECO:0000256" key="1">
    <source>
        <dbReference type="SAM" id="MobiDB-lite"/>
    </source>
</evidence>
<feature type="region of interest" description="Disordered" evidence="1">
    <location>
        <begin position="642"/>
        <end position="661"/>
    </location>
</feature>
<feature type="region of interest" description="Disordered" evidence="1">
    <location>
        <begin position="245"/>
        <end position="367"/>
    </location>
</feature>
<feature type="compositionally biased region" description="Polar residues" evidence="1">
    <location>
        <begin position="671"/>
        <end position="685"/>
    </location>
</feature>
<comment type="caution">
    <text evidence="3">The sequence shown here is derived from an EMBL/GenBank/DDBJ whole genome shotgun (WGS) entry which is preliminary data.</text>
</comment>
<name>A0AAW2LN20_SESRA</name>
<organism evidence="3">
    <name type="scientific">Sesamum radiatum</name>
    <name type="common">Black benniseed</name>
    <dbReference type="NCBI Taxonomy" id="300843"/>
    <lineage>
        <taxon>Eukaryota</taxon>
        <taxon>Viridiplantae</taxon>
        <taxon>Streptophyta</taxon>
        <taxon>Embryophyta</taxon>
        <taxon>Tracheophyta</taxon>
        <taxon>Spermatophyta</taxon>
        <taxon>Magnoliopsida</taxon>
        <taxon>eudicotyledons</taxon>
        <taxon>Gunneridae</taxon>
        <taxon>Pentapetalae</taxon>
        <taxon>asterids</taxon>
        <taxon>lamiids</taxon>
        <taxon>Lamiales</taxon>
        <taxon>Pedaliaceae</taxon>
        <taxon>Sesamum</taxon>
    </lineage>
</organism>
<feature type="domain" description="DUF7815" evidence="2">
    <location>
        <begin position="50"/>
        <end position="75"/>
    </location>
</feature>
<evidence type="ECO:0000313" key="3">
    <source>
        <dbReference type="EMBL" id="KAL0319857.1"/>
    </source>
</evidence>
<feature type="compositionally biased region" description="Polar residues" evidence="1">
    <location>
        <begin position="642"/>
        <end position="658"/>
    </location>
</feature>
<dbReference type="AlphaFoldDB" id="A0AAW2LN20"/>
<feature type="compositionally biased region" description="Basic and acidic residues" evidence="1">
    <location>
        <begin position="143"/>
        <end position="160"/>
    </location>
</feature>
<reference evidence="3" key="2">
    <citation type="journal article" date="2024" name="Plant">
        <title>Genomic evolution and insights into agronomic trait innovations of Sesamum species.</title>
        <authorList>
            <person name="Miao H."/>
            <person name="Wang L."/>
            <person name="Qu L."/>
            <person name="Liu H."/>
            <person name="Sun Y."/>
            <person name="Le M."/>
            <person name="Wang Q."/>
            <person name="Wei S."/>
            <person name="Zheng Y."/>
            <person name="Lin W."/>
            <person name="Duan Y."/>
            <person name="Cao H."/>
            <person name="Xiong S."/>
            <person name="Wang X."/>
            <person name="Wei L."/>
            <person name="Li C."/>
            <person name="Ma Q."/>
            <person name="Ju M."/>
            <person name="Zhao R."/>
            <person name="Li G."/>
            <person name="Mu C."/>
            <person name="Tian Q."/>
            <person name="Mei H."/>
            <person name="Zhang T."/>
            <person name="Gao T."/>
            <person name="Zhang H."/>
        </authorList>
    </citation>
    <scope>NUCLEOTIDE SEQUENCE</scope>
    <source>
        <strain evidence="3">G02</strain>
    </source>
</reference>
<dbReference type="InterPro" id="IPR056717">
    <property type="entry name" value="DUF7815"/>
</dbReference>
<feature type="region of interest" description="Disordered" evidence="1">
    <location>
        <begin position="670"/>
        <end position="694"/>
    </location>
</feature>
<reference evidence="3" key="1">
    <citation type="submission" date="2020-06" db="EMBL/GenBank/DDBJ databases">
        <authorList>
            <person name="Li T."/>
            <person name="Hu X."/>
            <person name="Zhang T."/>
            <person name="Song X."/>
            <person name="Zhang H."/>
            <person name="Dai N."/>
            <person name="Sheng W."/>
            <person name="Hou X."/>
            <person name="Wei L."/>
        </authorList>
    </citation>
    <scope>NUCLEOTIDE SEQUENCE</scope>
    <source>
        <strain evidence="3">G02</strain>
        <tissue evidence="3">Leaf</tissue>
    </source>
</reference>
<feature type="compositionally biased region" description="Basic and acidic residues" evidence="1">
    <location>
        <begin position="436"/>
        <end position="449"/>
    </location>
</feature>
<feature type="compositionally biased region" description="Polar residues" evidence="1">
    <location>
        <begin position="320"/>
        <end position="331"/>
    </location>
</feature>
<dbReference type="EMBL" id="JACGWJ010000024">
    <property type="protein sequence ID" value="KAL0319857.1"/>
    <property type="molecule type" value="Genomic_DNA"/>
</dbReference>
<accession>A0AAW2LN20</accession>
<feature type="region of interest" description="Disordered" evidence="1">
    <location>
        <begin position="143"/>
        <end position="164"/>
    </location>
</feature>
<dbReference type="Pfam" id="PF25122">
    <property type="entry name" value="DUF7815"/>
    <property type="match status" value="1"/>
</dbReference>
<feature type="compositionally biased region" description="Polar residues" evidence="1">
    <location>
        <begin position="254"/>
        <end position="277"/>
    </location>
</feature>
<protein>
    <recommendedName>
        <fullName evidence="2">DUF7815 domain-containing protein</fullName>
    </recommendedName>
</protein>
<feature type="region of interest" description="Disordered" evidence="1">
    <location>
        <begin position="429"/>
        <end position="449"/>
    </location>
</feature>